<gene>
    <name evidence="2" type="ORF">CVT24_011332</name>
</gene>
<sequence>MPPPSLPGFTKEQKDHISSFIKPFEAFLRKHNEAGTRDRDTSQWVKDTVHTIMTHECMSINELEGRDITKVQGQISTYFRNWKNNNYKHNIAPVLMGTKPAPIHSTNSDACHIPKAVLTSMNNAMRGLVVLDCDMTPKQLFYLQEPQHYTKKYHALRDRPENKNQLPCTISQWARTQAWNETDQDYWAKKKQDLEQDAEGNRAIFPDMLRASIQQNLNRGVVGTALVGVMIAFRTENGIEHGISYSGYDSINKREIAHFPTQHDELTKIWTSHADKFMPMFNSSLPSVYEFERTENGFPILPSVDLEGAISEIKNVLTAYFESSWETTYPKDSSLPSLPWNLVFTSPELYYDYEAFKLPGLLGNPIPCKPSNLIGLYERLLELQDEGNHFRFFTRAQIREILQEHLDEASAEQEKDNENVEVDHSTKDAIQPPSPPALVPTVPNSPLPGSQLPNPTTAPPTISNSPATAALSPIHTPAPPAVIPKSPSLTKDKSGVSSPTPPVVANIPSPSTPSPLATQRRINEIQYTPTPSPTTKSPVDASSDAPPQRKRPAVYSSKKGGKGVSDSQRRSTRARNAVQFGVQYVANGARSPKSRKPRWEYIEEEDYIGADTVQEGKENRAPKKARLA</sequence>
<feature type="region of interest" description="Disordered" evidence="1">
    <location>
        <begin position="606"/>
        <end position="628"/>
    </location>
</feature>
<feature type="compositionally biased region" description="Basic and acidic residues" evidence="1">
    <location>
        <begin position="407"/>
        <end position="427"/>
    </location>
</feature>
<evidence type="ECO:0000256" key="1">
    <source>
        <dbReference type="SAM" id="MobiDB-lite"/>
    </source>
</evidence>
<comment type="caution">
    <text evidence="2">The sequence shown here is derived from an EMBL/GenBank/DDBJ whole genome shotgun (WGS) entry which is preliminary data.</text>
</comment>
<feature type="compositionally biased region" description="Pro residues" evidence="1">
    <location>
        <begin position="432"/>
        <end position="446"/>
    </location>
</feature>
<feature type="compositionally biased region" description="Polar residues" evidence="1">
    <location>
        <begin position="447"/>
        <end position="467"/>
    </location>
</feature>
<dbReference type="Proteomes" id="UP000284842">
    <property type="component" value="Unassembled WGS sequence"/>
</dbReference>
<dbReference type="AlphaFoldDB" id="A0A409YV00"/>
<dbReference type="STRING" id="181874.A0A409YV00"/>
<proteinExistence type="predicted"/>
<dbReference type="EMBL" id="NHTK01000575">
    <property type="protein sequence ID" value="PPR06841.1"/>
    <property type="molecule type" value="Genomic_DNA"/>
</dbReference>
<dbReference type="PRINTS" id="PR01217">
    <property type="entry name" value="PRICHEXTENSN"/>
</dbReference>
<name>A0A409YV00_9AGAR</name>
<accession>A0A409YV00</accession>
<protein>
    <submittedName>
        <fullName evidence="2">Uncharacterized protein</fullName>
    </submittedName>
</protein>
<evidence type="ECO:0000313" key="3">
    <source>
        <dbReference type="Proteomes" id="UP000284842"/>
    </source>
</evidence>
<feature type="region of interest" description="Disordered" evidence="1">
    <location>
        <begin position="407"/>
        <end position="579"/>
    </location>
</feature>
<dbReference type="OrthoDB" id="3063186at2759"/>
<reference evidence="2 3" key="1">
    <citation type="journal article" date="2018" name="Evol. Lett.">
        <title>Horizontal gene cluster transfer increased hallucinogenic mushroom diversity.</title>
        <authorList>
            <person name="Reynolds H.T."/>
            <person name="Vijayakumar V."/>
            <person name="Gluck-Thaler E."/>
            <person name="Korotkin H.B."/>
            <person name="Matheny P.B."/>
            <person name="Slot J.C."/>
        </authorList>
    </citation>
    <scope>NUCLEOTIDE SEQUENCE [LARGE SCALE GENOMIC DNA]</scope>
    <source>
        <strain evidence="2 3">2629</strain>
    </source>
</reference>
<organism evidence="2 3">
    <name type="scientific">Panaeolus cyanescens</name>
    <dbReference type="NCBI Taxonomy" id="181874"/>
    <lineage>
        <taxon>Eukaryota</taxon>
        <taxon>Fungi</taxon>
        <taxon>Dikarya</taxon>
        <taxon>Basidiomycota</taxon>
        <taxon>Agaricomycotina</taxon>
        <taxon>Agaricomycetes</taxon>
        <taxon>Agaricomycetidae</taxon>
        <taxon>Agaricales</taxon>
        <taxon>Agaricineae</taxon>
        <taxon>Galeropsidaceae</taxon>
        <taxon>Panaeolus</taxon>
    </lineage>
</organism>
<dbReference type="InParanoid" id="A0A409YV00"/>
<evidence type="ECO:0000313" key="2">
    <source>
        <dbReference type="EMBL" id="PPR06841.1"/>
    </source>
</evidence>
<keyword evidence="3" id="KW-1185">Reference proteome</keyword>